<accession>A0A931E3P5</accession>
<dbReference type="Gene3D" id="3.90.1140.10">
    <property type="entry name" value="Cyclic phosphodiesterase"/>
    <property type="match status" value="1"/>
</dbReference>
<feature type="short sequence motif" description="HXTX 2" evidence="2">
    <location>
        <begin position="119"/>
        <end position="122"/>
    </location>
</feature>
<comment type="similarity">
    <text evidence="2">Belongs to the 2H phosphoesterase superfamily. ThpR family.</text>
</comment>
<dbReference type="GO" id="GO:0004113">
    <property type="term" value="F:2',3'-cyclic-nucleotide 3'-phosphodiesterase activity"/>
    <property type="evidence" value="ECO:0007669"/>
    <property type="project" value="InterPro"/>
</dbReference>
<evidence type="ECO:0000313" key="5">
    <source>
        <dbReference type="Proteomes" id="UP000658613"/>
    </source>
</evidence>
<comment type="function">
    <text evidence="2">Hydrolyzes RNA 2',3'-cyclic phosphodiester to an RNA 2'-phosphomonoester.</text>
</comment>
<dbReference type="InterPro" id="IPR004175">
    <property type="entry name" value="RNA_CPDase"/>
</dbReference>
<dbReference type="EC" id="3.1.4.58" evidence="2"/>
<evidence type="ECO:0000259" key="3">
    <source>
        <dbReference type="Pfam" id="PF02834"/>
    </source>
</evidence>
<dbReference type="GO" id="GO:0008664">
    <property type="term" value="F:RNA 2',3'-cyclic 3'-phosphodiesterase activity"/>
    <property type="evidence" value="ECO:0007669"/>
    <property type="project" value="UniProtKB-EC"/>
</dbReference>
<protein>
    <recommendedName>
        <fullName evidence="2">RNA 2',3'-cyclic phosphodiesterase</fullName>
        <shortName evidence="2">RNA 2',3'-CPDase</shortName>
        <ecNumber evidence="2">3.1.4.58</ecNumber>
    </recommendedName>
</protein>
<comment type="catalytic activity">
    <reaction evidence="2">
        <text>a 3'-end 2',3'-cyclophospho-ribonucleotide-RNA + H2O = a 3'-end 2'-phospho-ribonucleotide-RNA + H(+)</text>
        <dbReference type="Rhea" id="RHEA:11828"/>
        <dbReference type="Rhea" id="RHEA-COMP:10464"/>
        <dbReference type="Rhea" id="RHEA-COMP:17353"/>
        <dbReference type="ChEBI" id="CHEBI:15377"/>
        <dbReference type="ChEBI" id="CHEBI:15378"/>
        <dbReference type="ChEBI" id="CHEBI:83064"/>
        <dbReference type="ChEBI" id="CHEBI:173113"/>
        <dbReference type="EC" id="3.1.4.58"/>
    </reaction>
</comment>
<evidence type="ECO:0000313" key="4">
    <source>
        <dbReference type="EMBL" id="MBG6121923.1"/>
    </source>
</evidence>
<reference evidence="4" key="1">
    <citation type="submission" date="2020-11" db="EMBL/GenBank/DDBJ databases">
        <title>Sequencing the genomes of 1000 actinobacteria strains.</title>
        <authorList>
            <person name="Klenk H.-P."/>
        </authorList>
    </citation>
    <scope>NUCLEOTIDE SEQUENCE</scope>
    <source>
        <strain evidence="4">DSM 45632</strain>
    </source>
</reference>
<dbReference type="SUPFAM" id="SSF55144">
    <property type="entry name" value="LigT-like"/>
    <property type="match status" value="1"/>
</dbReference>
<dbReference type="GO" id="GO:0016874">
    <property type="term" value="F:ligase activity"/>
    <property type="evidence" value="ECO:0007669"/>
    <property type="project" value="UniProtKB-KW"/>
</dbReference>
<feature type="active site" description="Proton donor" evidence="2">
    <location>
        <position position="43"/>
    </location>
</feature>
<feature type="active site" description="Proton acceptor" evidence="2">
    <location>
        <position position="119"/>
    </location>
</feature>
<dbReference type="NCBIfam" id="TIGR02258">
    <property type="entry name" value="2_5_ligase"/>
    <property type="match status" value="1"/>
</dbReference>
<comment type="caution">
    <text evidence="4">The sequence shown here is derived from an EMBL/GenBank/DDBJ whole genome shotgun (WGS) entry which is preliminary data.</text>
</comment>
<keyword evidence="1 2" id="KW-0378">Hydrolase</keyword>
<organism evidence="4 5">
    <name type="scientific">Corynebacterium aquatimens</name>
    <dbReference type="NCBI Taxonomy" id="1190508"/>
    <lineage>
        <taxon>Bacteria</taxon>
        <taxon>Bacillati</taxon>
        <taxon>Actinomycetota</taxon>
        <taxon>Actinomycetes</taxon>
        <taxon>Mycobacteriales</taxon>
        <taxon>Corynebacteriaceae</taxon>
        <taxon>Corynebacterium</taxon>
    </lineage>
</organism>
<evidence type="ECO:0000256" key="2">
    <source>
        <dbReference type="HAMAP-Rule" id="MF_01940"/>
    </source>
</evidence>
<sequence>MKRLFAALTPPDNVREHLVTALRPIRDLGTGPQLRWTDPDNWHVTLAFYGSQPNDVGLVTDVLAQATAFAAPLNLQLRGAGCFDSRTLWIGVGGDAHALKNLMADCLIDPNERHRQRSHLTVARTSTRTRDAWLLDDHAHALSVYQGPEFVADEVHLLESHLGKGRSGGPRYEVIDTFYLRS</sequence>
<proteinExistence type="inferred from homology"/>
<dbReference type="PANTHER" id="PTHR35561:SF1">
    <property type="entry name" value="RNA 2',3'-CYCLIC PHOSPHODIESTERASE"/>
    <property type="match status" value="1"/>
</dbReference>
<keyword evidence="5" id="KW-1185">Reference proteome</keyword>
<dbReference type="RefSeq" id="WP_196824399.1">
    <property type="nucleotide sequence ID" value="NZ_CP046980.1"/>
</dbReference>
<dbReference type="EMBL" id="JADOUE010000001">
    <property type="protein sequence ID" value="MBG6121923.1"/>
    <property type="molecule type" value="Genomic_DNA"/>
</dbReference>
<gene>
    <name evidence="4" type="ORF">IW254_000892</name>
</gene>
<dbReference type="InterPro" id="IPR009097">
    <property type="entry name" value="Cyclic_Pdiesterase"/>
</dbReference>
<dbReference type="HAMAP" id="MF_01940">
    <property type="entry name" value="RNA_CPDase"/>
    <property type="match status" value="1"/>
</dbReference>
<feature type="short sequence motif" description="HXTX 1" evidence="2">
    <location>
        <begin position="43"/>
        <end position="46"/>
    </location>
</feature>
<dbReference type="Proteomes" id="UP000658613">
    <property type="component" value="Unassembled WGS sequence"/>
</dbReference>
<keyword evidence="4" id="KW-0436">Ligase</keyword>
<feature type="domain" description="Phosphoesterase HXTX" evidence="3">
    <location>
        <begin position="9"/>
        <end position="86"/>
    </location>
</feature>
<name>A0A931E3P5_9CORY</name>
<dbReference type="AlphaFoldDB" id="A0A931E3P5"/>
<dbReference type="InterPro" id="IPR014051">
    <property type="entry name" value="Phosphoesterase_HXTX"/>
</dbReference>
<dbReference type="PANTHER" id="PTHR35561">
    <property type="entry name" value="RNA 2',3'-CYCLIC PHOSPHODIESTERASE"/>
    <property type="match status" value="1"/>
</dbReference>
<evidence type="ECO:0000256" key="1">
    <source>
        <dbReference type="ARBA" id="ARBA00022801"/>
    </source>
</evidence>
<dbReference type="Pfam" id="PF02834">
    <property type="entry name" value="LigT_PEase"/>
    <property type="match status" value="1"/>
</dbReference>